<accession>A0A3M7R162</accession>
<dbReference type="STRING" id="10195.A0A3M7R162"/>
<dbReference type="PROSITE" id="PS50835">
    <property type="entry name" value="IG_LIKE"/>
    <property type="match status" value="3"/>
</dbReference>
<gene>
    <name evidence="8" type="ORF">BpHYR1_007584</name>
</gene>
<protein>
    <submittedName>
        <fullName evidence="8">Lachesin-like isoform X1</fullName>
    </submittedName>
</protein>
<dbReference type="SUPFAM" id="SSF48726">
    <property type="entry name" value="Immunoglobulin"/>
    <property type="match status" value="3"/>
</dbReference>
<dbReference type="SMART" id="SM00408">
    <property type="entry name" value="IGc2"/>
    <property type="match status" value="2"/>
</dbReference>
<dbReference type="Proteomes" id="UP000276133">
    <property type="component" value="Unassembled WGS sequence"/>
</dbReference>
<dbReference type="PANTHER" id="PTHR11640:SF158">
    <property type="entry name" value="V-SET AND IMMUNOGLOBULIN DOMAIN-CONTAINING PROTEIN 10-LIKE 2"/>
    <property type="match status" value="1"/>
</dbReference>
<feature type="signal peptide" evidence="6">
    <location>
        <begin position="1"/>
        <end position="17"/>
    </location>
</feature>
<dbReference type="GO" id="GO:0005886">
    <property type="term" value="C:plasma membrane"/>
    <property type="evidence" value="ECO:0007669"/>
    <property type="project" value="TreeGrafter"/>
</dbReference>
<dbReference type="EMBL" id="REGN01004474">
    <property type="protein sequence ID" value="RNA17330.1"/>
    <property type="molecule type" value="Genomic_DNA"/>
</dbReference>
<organism evidence="8 9">
    <name type="scientific">Brachionus plicatilis</name>
    <name type="common">Marine rotifer</name>
    <name type="synonym">Brachionus muelleri</name>
    <dbReference type="NCBI Taxonomy" id="10195"/>
    <lineage>
        <taxon>Eukaryota</taxon>
        <taxon>Metazoa</taxon>
        <taxon>Spiralia</taxon>
        <taxon>Gnathifera</taxon>
        <taxon>Rotifera</taxon>
        <taxon>Eurotatoria</taxon>
        <taxon>Monogononta</taxon>
        <taxon>Pseudotrocha</taxon>
        <taxon>Ploima</taxon>
        <taxon>Brachionidae</taxon>
        <taxon>Brachionus</taxon>
    </lineage>
</organism>
<dbReference type="InterPro" id="IPR007110">
    <property type="entry name" value="Ig-like_dom"/>
</dbReference>
<dbReference type="GO" id="GO:0005911">
    <property type="term" value="C:cell-cell junction"/>
    <property type="evidence" value="ECO:0007669"/>
    <property type="project" value="TreeGrafter"/>
</dbReference>
<dbReference type="SMART" id="SM00409">
    <property type="entry name" value="IG"/>
    <property type="match status" value="3"/>
</dbReference>
<dbReference type="Gene3D" id="2.60.40.10">
    <property type="entry name" value="Immunoglobulins"/>
    <property type="match status" value="3"/>
</dbReference>
<feature type="domain" description="Ig-like" evidence="7">
    <location>
        <begin position="263"/>
        <end position="362"/>
    </location>
</feature>
<proteinExistence type="predicted"/>
<comment type="subcellular location">
    <subcellularLocation>
        <location evidence="1">Membrane</location>
        <topology evidence="1">Single-pass type I membrane protein</topology>
    </subcellularLocation>
</comment>
<dbReference type="Pfam" id="PF13927">
    <property type="entry name" value="Ig_3"/>
    <property type="match status" value="1"/>
</dbReference>
<evidence type="ECO:0000256" key="2">
    <source>
        <dbReference type="ARBA" id="ARBA00023136"/>
    </source>
</evidence>
<evidence type="ECO:0000256" key="4">
    <source>
        <dbReference type="ARBA" id="ARBA00023180"/>
    </source>
</evidence>
<dbReference type="AlphaFoldDB" id="A0A3M7R162"/>
<dbReference type="InterPro" id="IPR036179">
    <property type="entry name" value="Ig-like_dom_sf"/>
</dbReference>
<keyword evidence="2" id="KW-0472">Membrane</keyword>
<keyword evidence="9" id="KW-1185">Reference proteome</keyword>
<dbReference type="PANTHER" id="PTHR11640">
    <property type="entry name" value="NEPHRIN"/>
    <property type="match status" value="1"/>
</dbReference>
<feature type="chain" id="PRO_5018190059" evidence="6">
    <location>
        <begin position="18"/>
        <end position="460"/>
    </location>
</feature>
<evidence type="ECO:0000259" key="7">
    <source>
        <dbReference type="PROSITE" id="PS50835"/>
    </source>
</evidence>
<comment type="caution">
    <text evidence="8">The sequence shown here is derived from an EMBL/GenBank/DDBJ whole genome shotgun (WGS) entry which is preliminary data.</text>
</comment>
<dbReference type="InterPro" id="IPR013098">
    <property type="entry name" value="Ig_I-set"/>
</dbReference>
<evidence type="ECO:0000256" key="5">
    <source>
        <dbReference type="ARBA" id="ARBA00023319"/>
    </source>
</evidence>
<dbReference type="Pfam" id="PF07679">
    <property type="entry name" value="I-set"/>
    <property type="match status" value="1"/>
</dbReference>
<keyword evidence="5" id="KW-0393">Immunoglobulin domain</keyword>
<evidence type="ECO:0000256" key="1">
    <source>
        <dbReference type="ARBA" id="ARBA00004479"/>
    </source>
</evidence>
<dbReference type="InterPro" id="IPR003598">
    <property type="entry name" value="Ig_sub2"/>
</dbReference>
<dbReference type="OrthoDB" id="10012075at2759"/>
<name>A0A3M7R162_BRAPC</name>
<sequence length="460" mass="52345">MKLSILLIYFIISLSECRRRLYHRHPGYRHARTTANAPQAKISAINMTAKVGESVILNCAINSSFNPGAIWTQAKIGNVLTFNTNRITVDPRFEIIQHSIHKEDELVLSDPNLIVPKQAHANDVVFYNLKIDNVQLYDENEYVCQNSITKSDEDEPLVHSLIYLYITKSPNFVESQTSESNIAGVENSEVTLECTATGKPVPKIRWYQIDENTGTITDLNHESTSLSIRNLSKYEKNKYECVASNGILPSVSKKFTLTVYFAPVISIIQPHLSRSSTNSVVLGCVVDSNPQGTTTWYKFLDNVSQYLPIDELDLKYHRNNIKHSNHSISYLKITNFTSSDLAQFKCVANNVIGKSEKVVDLNEYKELLFKPKKNKIKIFKSDQEKMDAYEQYSIRQKGDGKYEMRKIGLADSNSNQSYFSTRFNKNSLILDNLENTSNTKMSYFLNLILLILTALKCSRV</sequence>
<dbReference type="GO" id="GO:0050839">
    <property type="term" value="F:cell adhesion molecule binding"/>
    <property type="evidence" value="ECO:0007669"/>
    <property type="project" value="TreeGrafter"/>
</dbReference>
<evidence type="ECO:0000313" key="8">
    <source>
        <dbReference type="EMBL" id="RNA17330.1"/>
    </source>
</evidence>
<dbReference type="InterPro" id="IPR013783">
    <property type="entry name" value="Ig-like_fold"/>
</dbReference>
<evidence type="ECO:0000256" key="6">
    <source>
        <dbReference type="SAM" id="SignalP"/>
    </source>
</evidence>
<keyword evidence="6" id="KW-0732">Signal</keyword>
<evidence type="ECO:0000313" key="9">
    <source>
        <dbReference type="Proteomes" id="UP000276133"/>
    </source>
</evidence>
<evidence type="ECO:0000256" key="3">
    <source>
        <dbReference type="ARBA" id="ARBA00023157"/>
    </source>
</evidence>
<dbReference type="GO" id="GO:0098609">
    <property type="term" value="P:cell-cell adhesion"/>
    <property type="evidence" value="ECO:0007669"/>
    <property type="project" value="TreeGrafter"/>
</dbReference>
<dbReference type="InterPro" id="IPR003599">
    <property type="entry name" value="Ig_sub"/>
</dbReference>
<dbReference type="InterPro" id="IPR051275">
    <property type="entry name" value="Cell_adhesion_signaling"/>
</dbReference>
<feature type="domain" description="Ig-like" evidence="7">
    <location>
        <begin position="170"/>
        <end position="258"/>
    </location>
</feature>
<feature type="domain" description="Ig-like" evidence="7">
    <location>
        <begin position="38"/>
        <end position="145"/>
    </location>
</feature>
<reference evidence="8 9" key="1">
    <citation type="journal article" date="2018" name="Sci. Rep.">
        <title>Genomic signatures of local adaptation to the degree of environmental predictability in rotifers.</title>
        <authorList>
            <person name="Franch-Gras L."/>
            <person name="Hahn C."/>
            <person name="Garcia-Roger E.M."/>
            <person name="Carmona M.J."/>
            <person name="Serra M."/>
            <person name="Gomez A."/>
        </authorList>
    </citation>
    <scope>NUCLEOTIDE SEQUENCE [LARGE SCALE GENOMIC DNA]</scope>
    <source>
        <strain evidence="8">HYR1</strain>
    </source>
</reference>
<keyword evidence="4" id="KW-0325">Glycoprotein</keyword>
<keyword evidence="3" id="KW-1015">Disulfide bond</keyword>